<reference evidence="1" key="1">
    <citation type="journal article" date="2014" name="Genome Announc.">
        <title>Draft Genome Sequence of Lactobacillus oryzae Strain SG293T.</title>
        <authorList>
            <person name="Tanizawa Y."/>
            <person name="Fujisawa T."/>
            <person name="Mochizuki T."/>
            <person name="Kaminuma E."/>
            <person name="Nakamura Y."/>
            <person name="Tohno M."/>
        </authorList>
    </citation>
    <scope>NUCLEOTIDE SEQUENCE [LARGE SCALE GENOMIC DNA]</scope>
    <source>
        <strain evidence="1">SG293</strain>
    </source>
</reference>
<keyword evidence="1" id="KW-0687">Ribonucleoprotein</keyword>
<comment type="caution">
    <text evidence="1">The sequence shown here is derived from an EMBL/GenBank/DDBJ whole genome shotgun (WGS) entry which is preliminary data.</text>
</comment>
<dbReference type="eggNOG" id="ENOG5032RYX">
    <property type="taxonomic scope" value="Bacteria"/>
</dbReference>
<keyword evidence="2" id="KW-1185">Reference proteome</keyword>
<dbReference type="OrthoDB" id="196226at2"/>
<dbReference type="STRING" id="1291743.LOSG293_140320"/>
<evidence type="ECO:0000313" key="1">
    <source>
        <dbReference type="EMBL" id="GAK47893.1"/>
    </source>
</evidence>
<organism evidence="1 2">
    <name type="scientific">Secundilactobacillus oryzae JCM 18671</name>
    <dbReference type="NCBI Taxonomy" id="1291743"/>
    <lineage>
        <taxon>Bacteria</taxon>
        <taxon>Bacillati</taxon>
        <taxon>Bacillota</taxon>
        <taxon>Bacilli</taxon>
        <taxon>Lactobacillales</taxon>
        <taxon>Lactobacillaceae</taxon>
        <taxon>Secundilactobacillus</taxon>
    </lineage>
</organism>
<name>A0A081BIM5_9LACO</name>
<protein>
    <submittedName>
        <fullName evidence="1">30S ribosomal protein S15</fullName>
    </submittedName>
</protein>
<evidence type="ECO:0000313" key="2">
    <source>
        <dbReference type="Proteomes" id="UP000028700"/>
    </source>
</evidence>
<proteinExistence type="predicted"/>
<dbReference type="RefSeq" id="WP_034527733.1">
    <property type="nucleotide sequence ID" value="NZ_BBAZ01000014.1"/>
</dbReference>
<sequence length="103" mass="11808">MNLEELVNRSEAIRSAYHQLELKQDGHAWTIEQDTLAFQSDAGLVSRLVMADQGSWPTDVKEPTLDYKIAECIWWLSSIATASDVNLEEALEHFMSEREQQLK</sequence>
<accession>A0A081BIM5</accession>
<dbReference type="AlphaFoldDB" id="A0A081BIM5"/>
<keyword evidence="1" id="KW-0689">Ribosomal protein</keyword>
<gene>
    <name evidence="1" type="ORF">LOSG293_140320</name>
</gene>
<dbReference type="Proteomes" id="UP000028700">
    <property type="component" value="Unassembled WGS sequence"/>
</dbReference>
<dbReference type="EMBL" id="BBJM01000014">
    <property type="protein sequence ID" value="GAK47893.1"/>
    <property type="molecule type" value="Genomic_DNA"/>
</dbReference>
<dbReference type="GO" id="GO:0005840">
    <property type="term" value="C:ribosome"/>
    <property type="evidence" value="ECO:0007669"/>
    <property type="project" value="UniProtKB-KW"/>
</dbReference>